<dbReference type="Proteomes" id="UP001148629">
    <property type="component" value="Unassembled WGS sequence"/>
</dbReference>
<organism evidence="1 2">
    <name type="scientific">Fusarium decemcellulare</name>
    <dbReference type="NCBI Taxonomy" id="57161"/>
    <lineage>
        <taxon>Eukaryota</taxon>
        <taxon>Fungi</taxon>
        <taxon>Dikarya</taxon>
        <taxon>Ascomycota</taxon>
        <taxon>Pezizomycotina</taxon>
        <taxon>Sordariomycetes</taxon>
        <taxon>Hypocreomycetidae</taxon>
        <taxon>Hypocreales</taxon>
        <taxon>Nectriaceae</taxon>
        <taxon>Fusarium</taxon>
        <taxon>Fusarium decemcellulare species complex</taxon>
    </lineage>
</organism>
<evidence type="ECO:0000313" key="2">
    <source>
        <dbReference type="Proteomes" id="UP001148629"/>
    </source>
</evidence>
<sequence>MADQHFPSRHPKLQAAITQRPFPGFPFVPDNRSARRAHLDSVKHMLPVPQPVPEVLEDYHLVEVRDGFKVQTKCYRPASAVKSGEKKPMMILFHEGGWVMGDITDEDSNARNFARDLGLVCVNPEYRLAPEYSFPTGVLDCWDVLKWAVANASQLGADPTLGLLVGGSSAGSNIAAVLAHVAIKEQLQPPITGQWLCVPYLLPPELVPDEYVPDYTSGWTNCSDPVLGPLQDGPDDKTTGFIQTMLKADVHSPLFSPFSEAWYPPKQGTTTHKDRKLPKAFFQVAGLDPLRDHALIYRRVLEEEWKVSTRLELYESYGHMFWTNWPEMERSQDYWRDMLDGVRWLLEG</sequence>
<dbReference type="EMBL" id="JANRMS010001538">
    <property type="protein sequence ID" value="KAJ3527570.1"/>
    <property type="molecule type" value="Genomic_DNA"/>
</dbReference>
<protein>
    <submittedName>
        <fullName evidence="1">Uncharacterized protein</fullName>
    </submittedName>
</protein>
<evidence type="ECO:0000313" key="1">
    <source>
        <dbReference type="EMBL" id="KAJ3527570.1"/>
    </source>
</evidence>
<reference evidence="1" key="1">
    <citation type="submission" date="2022-08" db="EMBL/GenBank/DDBJ databases">
        <title>Genome Sequence of Fusarium decemcellulare.</title>
        <authorList>
            <person name="Buettner E."/>
        </authorList>
    </citation>
    <scope>NUCLEOTIDE SEQUENCE</scope>
    <source>
        <strain evidence="1">Babe19</strain>
    </source>
</reference>
<comment type="caution">
    <text evidence="1">The sequence shown here is derived from an EMBL/GenBank/DDBJ whole genome shotgun (WGS) entry which is preliminary data.</text>
</comment>
<name>A0ACC1RX55_9HYPO</name>
<accession>A0ACC1RX55</accession>
<gene>
    <name evidence="1" type="ORF">NM208_g10635</name>
</gene>
<keyword evidence="2" id="KW-1185">Reference proteome</keyword>
<proteinExistence type="predicted"/>